<dbReference type="InterPro" id="IPR033469">
    <property type="entry name" value="CYTH-like_dom_sf"/>
</dbReference>
<name>A0A6C0LH82_9ZZZZ</name>
<sequence>MGKEFELKIVNPDIELFKKTLKENNASLKHSKQYMHRHVFHHPDPTVDGFIRLRNEGENNVTLTCKIFNQSKFPLEYEVKLDGDYESGLEFLKKSGLKLKSFQETAREKWVHPLAKEIVFDTWPGIPEFIEVDCESEEDLKKLIQILDIDKNSIRYDGVDSLYEELYKIPKNKFNGMPSLTFDNFNSEIRGGKKVKKHTVSNKRKRSKTYKKTKR</sequence>
<accession>A0A6C0LH82</accession>
<organism evidence="3">
    <name type="scientific">viral metagenome</name>
    <dbReference type="NCBI Taxonomy" id="1070528"/>
    <lineage>
        <taxon>unclassified sequences</taxon>
        <taxon>metagenomes</taxon>
        <taxon>organismal metagenomes</taxon>
    </lineage>
</organism>
<dbReference type="InterPro" id="IPR023577">
    <property type="entry name" value="CYTH_domain"/>
</dbReference>
<evidence type="ECO:0000256" key="1">
    <source>
        <dbReference type="SAM" id="MobiDB-lite"/>
    </source>
</evidence>
<feature type="region of interest" description="Disordered" evidence="1">
    <location>
        <begin position="193"/>
        <end position="215"/>
    </location>
</feature>
<dbReference type="Gene3D" id="2.40.320.10">
    <property type="entry name" value="Hypothetical Protein Pfu-838710-001"/>
    <property type="match status" value="1"/>
</dbReference>
<dbReference type="EMBL" id="MN740497">
    <property type="protein sequence ID" value="QHU29837.1"/>
    <property type="molecule type" value="Genomic_DNA"/>
</dbReference>
<evidence type="ECO:0000259" key="2">
    <source>
        <dbReference type="Pfam" id="PF01928"/>
    </source>
</evidence>
<dbReference type="SUPFAM" id="SSF55154">
    <property type="entry name" value="CYTH-like phosphatases"/>
    <property type="match status" value="1"/>
</dbReference>
<feature type="domain" description="CYTH" evidence="2">
    <location>
        <begin position="3"/>
        <end position="143"/>
    </location>
</feature>
<dbReference type="AlphaFoldDB" id="A0A6C0LH82"/>
<evidence type="ECO:0000313" key="3">
    <source>
        <dbReference type="EMBL" id="QHU29837.1"/>
    </source>
</evidence>
<dbReference type="Pfam" id="PF01928">
    <property type="entry name" value="CYTH"/>
    <property type="match status" value="1"/>
</dbReference>
<proteinExistence type="predicted"/>
<protein>
    <recommendedName>
        <fullName evidence="2">CYTH domain-containing protein</fullName>
    </recommendedName>
</protein>
<reference evidence="3" key="1">
    <citation type="journal article" date="2020" name="Nature">
        <title>Giant virus diversity and host interactions through global metagenomics.</title>
        <authorList>
            <person name="Schulz F."/>
            <person name="Roux S."/>
            <person name="Paez-Espino D."/>
            <person name="Jungbluth S."/>
            <person name="Walsh D.A."/>
            <person name="Denef V.J."/>
            <person name="McMahon K.D."/>
            <person name="Konstantinidis K.T."/>
            <person name="Eloe-Fadrosh E.A."/>
            <person name="Kyrpides N.C."/>
            <person name="Woyke T."/>
        </authorList>
    </citation>
    <scope>NUCLEOTIDE SEQUENCE</scope>
    <source>
        <strain evidence="3">GVMAG-M-3300027810-10</strain>
    </source>
</reference>